<comment type="caution">
    <text evidence="2">The sequence shown here is derived from an EMBL/GenBank/DDBJ whole genome shotgun (WGS) entry which is preliminary data.</text>
</comment>
<accession>A0AA41W4C0</accession>
<evidence type="ECO:0000313" key="2">
    <source>
        <dbReference type="EMBL" id="MCM2678453.1"/>
    </source>
</evidence>
<sequence length="185" mass="21001">MKAFSNILSTLCILLCISPLTQAEVLDGVWRIRAFEDEKTIQTRFDFKPKIMHTGALVLHRYPPMCKRSELYFELGPAVFDDSLNRDDITMTFKVDYYPARKAKFTGFIQARETGDFLVLRMDSLERSSTFLAAISAGSNLTIQMSDSALHRTWEFPLKGTQKAVEDGYQGCIRMSHELDGNGTL</sequence>
<organism evidence="2 3">
    <name type="scientific">Echinimonas agarilytica</name>
    <dbReference type="NCBI Taxonomy" id="1215918"/>
    <lineage>
        <taxon>Bacteria</taxon>
        <taxon>Pseudomonadati</taxon>
        <taxon>Pseudomonadota</taxon>
        <taxon>Gammaproteobacteria</taxon>
        <taxon>Alteromonadales</taxon>
        <taxon>Echinimonadaceae</taxon>
        <taxon>Echinimonas</taxon>
    </lineage>
</organism>
<feature type="signal peptide" evidence="1">
    <location>
        <begin position="1"/>
        <end position="23"/>
    </location>
</feature>
<reference evidence="2 3" key="1">
    <citation type="journal article" date="2013" name="Antonie Van Leeuwenhoek">
        <title>Echinimonas agarilytica gen. nov., sp. nov., a new gammaproteobacterium isolated from the sea urchin Strongylocentrotus intermedius.</title>
        <authorList>
            <person name="Nedashkovskaya O.I."/>
            <person name="Stenkova A.M."/>
            <person name="Zhukova N.V."/>
            <person name="Van Trappen S."/>
            <person name="Lee J.S."/>
            <person name="Kim S.B."/>
        </authorList>
    </citation>
    <scope>NUCLEOTIDE SEQUENCE [LARGE SCALE GENOMIC DNA]</scope>
    <source>
        <strain evidence="2 3">KMM 6351</strain>
    </source>
</reference>
<evidence type="ECO:0008006" key="4">
    <source>
        <dbReference type="Google" id="ProtNLM"/>
    </source>
</evidence>
<dbReference type="Proteomes" id="UP001165393">
    <property type="component" value="Unassembled WGS sequence"/>
</dbReference>
<dbReference type="EMBL" id="JAMQGP010000001">
    <property type="protein sequence ID" value="MCM2678453.1"/>
    <property type="molecule type" value="Genomic_DNA"/>
</dbReference>
<proteinExistence type="predicted"/>
<evidence type="ECO:0000256" key="1">
    <source>
        <dbReference type="SAM" id="SignalP"/>
    </source>
</evidence>
<feature type="chain" id="PRO_5041431163" description="Lipocalin-like domain-containing protein" evidence="1">
    <location>
        <begin position="24"/>
        <end position="185"/>
    </location>
</feature>
<keyword evidence="1" id="KW-0732">Signal</keyword>
<gene>
    <name evidence="2" type="ORF">NAF29_02060</name>
</gene>
<dbReference type="RefSeq" id="WP_251259818.1">
    <property type="nucleotide sequence ID" value="NZ_JAMQGP010000001.1"/>
</dbReference>
<evidence type="ECO:0000313" key="3">
    <source>
        <dbReference type="Proteomes" id="UP001165393"/>
    </source>
</evidence>
<dbReference type="AlphaFoldDB" id="A0AA41W4C0"/>
<protein>
    <recommendedName>
        <fullName evidence="4">Lipocalin-like domain-containing protein</fullName>
    </recommendedName>
</protein>
<name>A0AA41W4C0_9GAMM</name>
<keyword evidence="3" id="KW-1185">Reference proteome</keyword>